<dbReference type="PIRSF" id="PIRSF036852">
    <property type="entry name" value="Ribonuclease_H1_euk"/>
    <property type="match status" value="1"/>
</dbReference>
<name>A0AAV7RF91_PLEWA</name>
<dbReference type="FunFam" id="3.30.420.10:FF:000049">
    <property type="entry name" value="Ribonuclease H1"/>
    <property type="match status" value="1"/>
</dbReference>
<evidence type="ECO:0000256" key="7">
    <source>
        <dbReference type="ARBA" id="ARBA00022490"/>
    </source>
</evidence>
<dbReference type="GO" id="GO:0005739">
    <property type="term" value="C:mitochondrion"/>
    <property type="evidence" value="ECO:0007669"/>
    <property type="project" value="UniProtKB-ARBA"/>
</dbReference>
<dbReference type="InterPro" id="IPR037056">
    <property type="entry name" value="RNase_H1_N_sf"/>
</dbReference>
<gene>
    <name evidence="17" type="ORF">NDU88_002884</name>
</gene>
<organism evidence="17 18">
    <name type="scientific">Pleurodeles waltl</name>
    <name type="common">Iberian ribbed newt</name>
    <dbReference type="NCBI Taxonomy" id="8319"/>
    <lineage>
        <taxon>Eukaryota</taxon>
        <taxon>Metazoa</taxon>
        <taxon>Chordata</taxon>
        <taxon>Craniata</taxon>
        <taxon>Vertebrata</taxon>
        <taxon>Euteleostomi</taxon>
        <taxon>Amphibia</taxon>
        <taxon>Batrachia</taxon>
        <taxon>Caudata</taxon>
        <taxon>Salamandroidea</taxon>
        <taxon>Salamandridae</taxon>
        <taxon>Pleurodelinae</taxon>
        <taxon>Pleurodeles</taxon>
    </lineage>
</organism>
<reference evidence="17" key="1">
    <citation type="journal article" date="2022" name="bioRxiv">
        <title>Sequencing and chromosome-scale assembly of the giantPleurodeles waltlgenome.</title>
        <authorList>
            <person name="Brown T."/>
            <person name="Elewa A."/>
            <person name="Iarovenko S."/>
            <person name="Subramanian E."/>
            <person name="Araus A.J."/>
            <person name="Petzold A."/>
            <person name="Susuki M."/>
            <person name="Suzuki K.-i.T."/>
            <person name="Hayashi T."/>
            <person name="Toyoda A."/>
            <person name="Oliveira C."/>
            <person name="Osipova E."/>
            <person name="Leigh N.D."/>
            <person name="Simon A."/>
            <person name="Yun M.H."/>
        </authorList>
    </citation>
    <scope>NUCLEOTIDE SEQUENCE</scope>
    <source>
        <strain evidence="17">20211129_DDA</strain>
        <tissue evidence="17">Liver</tissue>
    </source>
</reference>
<dbReference type="CDD" id="cd09280">
    <property type="entry name" value="RNase_HI_eukaryote_like"/>
    <property type="match status" value="1"/>
</dbReference>
<dbReference type="Proteomes" id="UP001066276">
    <property type="component" value="Chromosome 5"/>
</dbReference>
<dbReference type="PANTHER" id="PTHR10642:SF26">
    <property type="entry name" value="RIBONUCLEASE H1"/>
    <property type="match status" value="1"/>
</dbReference>
<dbReference type="GO" id="GO:0000287">
    <property type="term" value="F:magnesium ion binding"/>
    <property type="evidence" value="ECO:0007669"/>
    <property type="project" value="UniProtKB-UniRule"/>
</dbReference>
<evidence type="ECO:0000256" key="6">
    <source>
        <dbReference type="ARBA" id="ARBA00012180"/>
    </source>
</evidence>
<evidence type="ECO:0000256" key="5">
    <source>
        <dbReference type="ARBA" id="ARBA00011245"/>
    </source>
</evidence>
<feature type="domain" description="RNase H type-1" evidence="16">
    <location>
        <begin position="123"/>
        <end position="269"/>
    </location>
</feature>
<protein>
    <recommendedName>
        <fullName evidence="14 15">Ribonuclease H1</fullName>
        <shortName evidence="15">RNase H1</shortName>
        <ecNumber evidence="6 15">3.1.26.4</ecNumber>
    </recommendedName>
</protein>
<evidence type="ECO:0000256" key="4">
    <source>
        <dbReference type="ARBA" id="ARBA00005300"/>
    </source>
</evidence>
<comment type="cofactor">
    <cofactor evidence="2 15">
        <name>Mg(2+)</name>
        <dbReference type="ChEBI" id="CHEBI:18420"/>
    </cofactor>
</comment>
<keyword evidence="9 15" id="KW-0479">Metal-binding</keyword>
<keyword evidence="11 15" id="KW-0378">Hydrolase</keyword>
<evidence type="ECO:0000256" key="8">
    <source>
        <dbReference type="ARBA" id="ARBA00022722"/>
    </source>
</evidence>
<comment type="subcellular location">
    <subcellularLocation>
        <location evidence="3">Cytoplasm</location>
    </subcellularLocation>
</comment>
<comment type="function">
    <text evidence="13">Endonuclease that specifically degrades the RNA of RNA-DNA hybrids. Plays a role in RNA polymerase II (RNAp II) transcription termination by degrading R-loop RNA-DNA hybrid formation at G-rich pause sites located downstream of the poly(A) site and behind the elongating RNAp II.</text>
</comment>
<evidence type="ECO:0000256" key="9">
    <source>
        <dbReference type="ARBA" id="ARBA00022723"/>
    </source>
</evidence>
<keyword evidence="8 15" id="KW-0540">Nuclease</keyword>
<dbReference type="InterPro" id="IPR002156">
    <property type="entry name" value="RNaseH_domain"/>
</dbReference>
<dbReference type="Pfam" id="PF00075">
    <property type="entry name" value="RNase_H"/>
    <property type="match status" value="1"/>
</dbReference>
<dbReference type="InterPro" id="IPR036397">
    <property type="entry name" value="RNaseH_sf"/>
</dbReference>
<dbReference type="Pfam" id="PF01693">
    <property type="entry name" value="Cauli_VI"/>
    <property type="match status" value="1"/>
</dbReference>
<dbReference type="EC" id="3.1.26.4" evidence="6 15"/>
<sequence>MFYYAVRTGRKPGVYPNWDECKAQVDKFPSARYKKFASEDDAWAFVGTDQKPLPVDQPVQETNDVLLPAKCEKKDIKIKKSSPKKRALEQVSSLPEEQSQPKRPRCIQLCDVPQLDENKFTYMGDSTVVYTDGCCSSNGKSRARAGIGVYWGRGHRLNVGDRLHGRQTNQRAEIQAACRAIEQAKSQNISKLVLYTDSKFTINGITKWVKTWKKNDWKLSTGKPVINKEDFQKLDEVVQGINVTWMHVPGHAGFAGNEEADRLAREGARKKIEDQ</sequence>
<evidence type="ECO:0000256" key="1">
    <source>
        <dbReference type="ARBA" id="ARBA00000077"/>
    </source>
</evidence>
<dbReference type="FunFam" id="3.40.970.10:FF:000001">
    <property type="entry name" value="Ribonuclease H1"/>
    <property type="match status" value="1"/>
</dbReference>
<comment type="catalytic activity">
    <reaction evidence="1 15">
        <text>Endonucleolytic cleavage to 5'-phosphomonoester.</text>
        <dbReference type="EC" id="3.1.26.4"/>
    </reaction>
</comment>
<comment type="caution">
    <text evidence="17">The sequence shown here is derived from an EMBL/GenBank/DDBJ whole genome shotgun (WGS) entry which is preliminary data.</text>
</comment>
<keyword evidence="12 15" id="KW-0460">Magnesium</keyword>
<keyword evidence="18" id="KW-1185">Reference proteome</keyword>
<dbReference type="InterPro" id="IPR012337">
    <property type="entry name" value="RNaseH-like_sf"/>
</dbReference>
<accession>A0AAV7RF91</accession>
<evidence type="ECO:0000256" key="10">
    <source>
        <dbReference type="ARBA" id="ARBA00022759"/>
    </source>
</evidence>
<comment type="similarity">
    <text evidence="4 15">Belongs to the RNase H family.</text>
</comment>
<evidence type="ECO:0000256" key="11">
    <source>
        <dbReference type="ARBA" id="ARBA00022801"/>
    </source>
</evidence>
<evidence type="ECO:0000256" key="14">
    <source>
        <dbReference type="ARBA" id="ARBA00068459"/>
    </source>
</evidence>
<dbReference type="PROSITE" id="PS50879">
    <property type="entry name" value="RNASE_H_1"/>
    <property type="match status" value="1"/>
</dbReference>
<dbReference type="AlphaFoldDB" id="A0AAV7RF91"/>
<evidence type="ECO:0000313" key="17">
    <source>
        <dbReference type="EMBL" id="KAJ1150086.1"/>
    </source>
</evidence>
<keyword evidence="7" id="KW-0963">Cytoplasm</keyword>
<dbReference type="PANTHER" id="PTHR10642">
    <property type="entry name" value="RIBONUCLEASE H1"/>
    <property type="match status" value="1"/>
</dbReference>
<dbReference type="GO" id="GO:0004523">
    <property type="term" value="F:RNA-DNA hybrid ribonuclease activity"/>
    <property type="evidence" value="ECO:0007669"/>
    <property type="project" value="UniProtKB-UniRule"/>
</dbReference>
<evidence type="ECO:0000256" key="12">
    <source>
        <dbReference type="ARBA" id="ARBA00022842"/>
    </source>
</evidence>
<evidence type="ECO:0000256" key="15">
    <source>
        <dbReference type="PIRNR" id="PIRNR036852"/>
    </source>
</evidence>
<dbReference type="SUPFAM" id="SSF55658">
    <property type="entry name" value="L9 N-domain-like"/>
    <property type="match status" value="1"/>
</dbReference>
<evidence type="ECO:0000256" key="13">
    <source>
        <dbReference type="ARBA" id="ARBA00059147"/>
    </source>
</evidence>
<dbReference type="Gene3D" id="3.30.420.10">
    <property type="entry name" value="Ribonuclease H-like superfamily/Ribonuclease H"/>
    <property type="match status" value="1"/>
</dbReference>
<dbReference type="SUPFAM" id="SSF53098">
    <property type="entry name" value="Ribonuclease H-like"/>
    <property type="match status" value="1"/>
</dbReference>
<keyword evidence="10 15" id="KW-0255">Endonuclease</keyword>
<dbReference type="GO" id="GO:0043137">
    <property type="term" value="P:DNA replication, removal of RNA primer"/>
    <property type="evidence" value="ECO:0007669"/>
    <property type="project" value="TreeGrafter"/>
</dbReference>
<dbReference type="GO" id="GO:0003676">
    <property type="term" value="F:nucleic acid binding"/>
    <property type="evidence" value="ECO:0007669"/>
    <property type="project" value="UniProtKB-UniRule"/>
</dbReference>
<dbReference type="EMBL" id="JANPWB010000009">
    <property type="protein sequence ID" value="KAJ1150086.1"/>
    <property type="molecule type" value="Genomic_DNA"/>
</dbReference>
<evidence type="ECO:0000259" key="16">
    <source>
        <dbReference type="PROSITE" id="PS50879"/>
    </source>
</evidence>
<dbReference type="InterPro" id="IPR017067">
    <property type="entry name" value="RNase_H1_euk"/>
</dbReference>
<comment type="subunit">
    <text evidence="5">Monomer.</text>
</comment>
<dbReference type="InterPro" id="IPR009027">
    <property type="entry name" value="Ribosomal_bL9/RNase_H1_N"/>
</dbReference>
<dbReference type="Gene3D" id="3.40.970.10">
    <property type="entry name" value="Ribonuclease H1, N-terminal domain"/>
    <property type="match status" value="1"/>
</dbReference>
<proteinExistence type="inferred from homology"/>
<evidence type="ECO:0000256" key="3">
    <source>
        <dbReference type="ARBA" id="ARBA00004496"/>
    </source>
</evidence>
<evidence type="ECO:0000313" key="18">
    <source>
        <dbReference type="Proteomes" id="UP001066276"/>
    </source>
</evidence>
<dbReference type="InterPro" id="IPR011320">
    <property type="entry name" value="RNase_H1_N"/>
</dbReference>
<evidence type="ECO:0000256" key="2">
    <source>
        <dbReference type="ARBA" id="ARBA00001946"/>
    </source>
</evidence>
<dbReference type="InterPro" id="IPR050092">
    <property type="entry name" value="RNase_H"/>
</dbReference>